<proteinExistence type="predicted"/>
<gene>
    <name evidence="1" type="ORF">GCM10007932_04050</name>
</gene>
<sequence length="421" mass="47663">MAKSNDPFKSVPKQLWPVQEAVWAREFIPCQIEALDHINDLAEQNVFDNKTVLNHRQLVNWVGGKAFSSFEFSSSKFWSESDTRNQNVEWNLALWQFIHVFPIGFLIANHSLRSEPYRSWNPASESIRSFSKRGVYIANSNRSICGAMVGLGLFHKLFIDERTDPAIYKAILDAFSPYSNLDNPISASMRRAIRATLFSAPYPVPFFWEKAIAHLFERSPEDFESYQNHLKFGAAVNPDDVAASLQKSIPTVSQSKRQREELSEAPEEILEALTPDSAEELALHPRESHGEPDGAGSSNEVPVFELFIEQIKLQYESHKNPLNTKGAMFHKVGEYWFSVHPIVANIALKNINERESSAIDYDSLMFVLNSIGFTESKGTFIQNGEVKSTVNLLSWPSEVIQHVLGDKVDMKANKGLKLVRE</sequence>
<evidence type="ECO:0000313" key="2">
    <source>
        <dbReference type="Proteomes" id="UP001156690"/>
    </source>
</evidence>
<evidence type="ECO:0000313" key="1">
    <source>
        <dbReference type="EMBL" id="GLQ71045.1"/>
    </source>
</evidence>
<keyword evidence="2" id="KW-1185">Reference proteome</keyword>
<organism evidence="1 2">
    <name type="scientific">Vibrio penaeicida</name>
    <dbReference type="NCBI Taxonomy" id="104609"/>
    <lineage>
        <taxon>Bacteria</taxon>
        <taxon>Pseudomonadati</taxon>
        <taxon>Pseudomonadota</taxon>
        <taxon>Gammaproteobacteria</taxon>
        <taxon>Vibrionales</taxon>
        <taxon>Vibrionaceae</taxon>
        <taxon>Vibrio</taxon>
    </lineage>
</organism>
<dbReference type="Proteomes" id="UP001156690">
    <property type="component" value="Unassembled WGS sequence"/>
</dbReference>
<comment type="caution">
    <text evidence="1">The sequence shown here is derived from an EMBL/GenBank/DDBJ whole genome shotgun (WGS) entry which is preliminary data.</text>
</comment>
<dbReference type="EMBL" id="BSNX01000003">
    <property type="protein sequence ID" value="GLQ71045.1"/>
    <property type="molecule type" value="Genomic_DNA"/>
</dbReference>
<reference evidence="2" key="1">
    <citation type="journal article" date="2019" name="Int. J. Syst. Evol. Microbiol.">
        <title>The Global Catalogue of Microorganisms (GCM) 10K type strain sequencing project: providing services to taxonomists for standard genome sequencing and annotation.</title>
        <authorList>
            <consortium name="The Broad Institute Genomics Platform"/>
            <consortium name="The Broad Institute Genome Sequencing Center for Infectious Disease"/>
            <person name="Wu L."/>
            <person name="Ma J."/>
        </authorList>
    </citation>
    <scope>NUCLEOTIDE SEQUENCE [LARGE SCALE GENOMIC DNA]</scope>
    <source>
        <strain evidence="2">NBRC 15640</strain>
    </source>
</reference>
<protein>
    <submittedName>
        <fullName evidence="1">Uncharacterized protein</fullName>
    </submittedName>
</protein>
<name>A0AAV5NKM2_9VIBR</name>
<accession>A0AAV5NKM2</accession>
<dbReference type="AlphaFoldDB" id="A0AAV5NKM2"/>
<dbReference type="RefSeq" id="WP_126607425.1">
    <property type="nucleotide sequence ID" value="NZ_AP025146.1"/>
</dbReference>